<dbReference type="RefSeq" id="WP_091040442.1">
    <property type="nucleotide sequence ID" value="NZ_FNAD01000023.1"/>
</dbReference>
<organism evidence="3 4">
    <name type="scientific">Glycomyces harbinensis</name>
    <dbReference type="NCBI Taxonomy" id="58114"/>
    <lineage>
        <taxon>Bacteria</taxon>
        <taxon>Bacillati</taxon>
        <taxon>Actinomycetota</taxon>
        <taxon>Actinomycetes</taxon>
        <taxon>Glycomycetales</taxon>
        <taxon>Glycomycetaceae</taxon>
        <taxon>Glycomyces</taxon>
    </lineage>
</organism>
<keyword evidence="2" id="KW-1133">Transmembrane helix</keyword>
<dbReference type="STRING" id="58114.SAMN05216270_12380"/>
<keyword evidence="2" id="KW-0812">Transmembrane</keyword>
<dbReference type="AlphaFoldDB" id="A0A1G7D989"/>
<proteinExistence type="predicted"/>
<keyword evidence="2" id="KW-0472">Membrane</keyword>
<gene>
    <name evidence="3" type="ORF">SAMN05216270_12380</name>
</gene>
<dbReference type="Proteomes" id="UP000198949">
    <property type="component" value="Unassembled WGS sequence"/>
</dbReference>
<evidence type="ECO:0000256" key="1">
    <source>
        <dbReference type="SAM" id="MobiDB-lite"/>
    </source>
</evidence>
<reference evidence="4" key="1">
    <citation type="submission" date="2016-10" db="EMBL/GenBank/DDBJ databases">
        <authorList>
            <person name="Varghese N."/>
            <person name="Submissions S."/>
        </authorList>
    </citation>
    <scope>NUCLEOTIDE SEQUENCE [LARGE SCALE GENOMIC DNA]</scope>
    <source>
        <strain evidence="4">CGMCC 4.3516</strain>
    </source>
</reference>
<name>A0A1G7D989_9ACTN</name>
<feature type="transmembrane region" description="Helical" evidence="2">
    <location>
        <begin position="17"/>
        <end position="36"/>
    </location>
</feature>
<evidence type="ECO:0000313" key="3">
    <source>
        <dbReference type="EMBL" id="SDE48184.1"/>
    </source>
</evidence>
<feature type="region of interest" description="Disordered" evidence="1">
    <location>
        <begin position="47"/>
        <end position="102"/>
    </location>
</feature>
<sequence>MYSWIWSKLPFGLPGKIAGSVALGAGTVALLWFVLFPAIRPHMPWSNVDPAGGVNVEQPEDGGADAESPTCTPGVDCQGTGFDPDDWQTAQSPGGESSEDAD</sequence>
<accession>A0A1G7D989</accession>
<evidence type="ECO:0000313" key="4">
    <source>
        <dbReference type="Proteomes" id="UP000198949"/>
    </source>
</evidence>
<keyword evidence="4" id="KW-1185">Reference proteome</keyword>
<dbReference type="EMBL" id="FNAD01000023">
    <property type="protein sequence ID" value="SDE48184.1"/>
    <property type="molecule type" value="Genomic_DNA"/>
</dbReference>
<protein>
    <submittedName>
        <fullName evidence="3">Uncharacterized protein</fullName>
    </submittedName>
</protein>
<evidence type="ECO:0000256" key="2">
    <source>
        <dbReference type="SAM" id="Phobius"/>
    </source>
</evidence>
<dbReference type="OrthoDB" id="3267875at2"/>